<keyword evidence="2" id="KW-0677">Repeat</keyword>
<dbReference type="PANTHER" id="PTHR19918:SF1">
    <property type="entry name" value="FIZZY-RELATED PROTEIN HOMOLOG"/>
    <property type="match status" value="1"/>
</dbReference>
<dbReference type="InterPro" id="IPR001680">
    <property type="entry name" value="WD40_rpt"/>
</dbReference>
<keyword evidence="1" id="KW-0853">WD repeat</keyword>
<dbReference type="Proteomes" id="UP000095283">
    <property type="component" value="Unplaced"/>
</dbReference>
<dbReference type="Pfam" id="PF00400">
    <property type="entry name" value="WD40"/>
    <property type="match status" value="2"/>
</dbReference>
<evidence type="ECO:0000256" key="4">
    <source>
        <dbReference type="SAM" id="MobiDB-lite"/>
    </source>
</evidence>
<feature type="compositionally biased region" description="Low complexity" evidence="4">
    <location>
        <begin position="115"/>
        <end position="137"/>
    </location>
</feature>
<dbReference type="GO" id="GO:1990757">
    <property type="term" value="F:ubiquitin ligase activator activity"/>
    <property type="evidence" value="ECO:0007669"/>
    <property type="project" value="TreeGrafter"/>
</dbReference>
<dbReference type="Gene3D" id="2.130.10.10">
    <property type="entry name" value="YVTN repeat-like/Quinoprotein amine dehydrogenase"/>
    <property type="match status" value="1"/>
</dbReference>
<name>A0A1I7XES6_HETBA</name>
<dbReference type="GO" id="GO:0031145">
    <property type="term" value="P:anaphase-promoting complex-dependent catabolic process"/>
    <property type="evidence" value="ECO:0007669"/>
    <property type="project" value="TreeGrafter"/>
</dbReference>
<dbReference type="InterPro" id="IPR033010">
    <property type="entry name" value="Cdc20/Fizzy"/>
</dbReference>
<proteinExistence type="predicted"/>
<evidence type="ECO:0000256" key="1">
    <source>
        <dbReference type="ARBA" id="ARBA00022574"/>
    </source>
</evidence>
<dbReference type="InterPro" id="IPR015943">
    <property type="entry name" value="WD40/YVTN_repeat-like_dom_sf"/>
</dbReference>
<dbReference type="GO" id="GO:1905786">
    <property type="term" value="P:positive regulation of anaphase-promoting complex-dependent catabolic process"/>
    <property type="evidence" value="ECO:0007669"/>
    <property type="project" value="TreeGrafter"/>
</dbReference>
<dbReference type="AlphaFoldDB" id="A0A1I7XES6"/>
<dbReference type="GO" id="GO:0010997">
    <property type="term" value="F:anaphase-promoting complex binding"/>
    <property type="evidence" value="ECO:0007669"/>
    <property type="project" value="InterPro"/>
</dbReference>
<evidence type="ECO:0000313" key="6">
    <source>
        <dbReference type="WBParaSite" id="Hba_15971"/>
    </source>
</evidence>
<dbReference type="GO" id="GO:0005680">
    <property type="term" value="C:anaphase-promoting complex"/>
    <property type="evidence" value="ECO:0007669"/>
    <property type="project" value="TreeGrafter"/>
</dbReference>
<reference evidence="6" key="1">
    <citation type="submission" date="2016-11" db="UniProtKB">
        <authorList>
            <consortium name="WormBaseParasite"/>
        </authorList>
    </citation>
    <scope>IDENTIFICATION</scope>
</reference>
<dbReference type="WBParaSite" id="Hba_15971">
    <property type="protein sequence ID" value="Hba_15971"/>
    <property type="gene ID" value="Hba_15971"/>
</dbReference>
<dbReference type="PANTHER" id="PTHR19918">
    <property type="entry name" value="CELL DIVISION CYCLE 20 CDC20 FIZZY -RELATED"/>
    <property type="match status" value="1"/>
</dbReference>
<dbReference type="SUPFAM" id="SSF50978">
    <property type="entry name" value="WD40 repeat-like"/>
    <property type="match status" value="1"/>
</dbReference>
<organism evidence="5 6">
    <name type="scientific">Heterorhabditis bacteriophora</name>
    <name type="common">Entomopathogenic nematode worm</name>
    <dbReference type="NCBI Taxonomy" id="37862"/>
    <lineage>
        <taxon>Eukaryota</taxon>
        <taxon>Metazoa</taxon>
        <taxon>Ecdysozoa</taxon>
        <taxon>Nematoda</taxon>
        <taxon>Chromadorea</taxon>
        <taxon>Rhabditida</taxon>
        <taxon>Rhabditina</taxon>
        <taxon>Rhabditomorpha</taxon>
        <taxon>Strongyloidea</taxon>
        <taxon>Heterorhabditidae</taxon>
        <taxon>Heterorhabditis</taxon>
    </lineage>
</organism>
<keyword evidence="5" id="KW-1185">Reference proteome</keyword>
<feature type="region of interest" description="Disordered" evidence="4">
    <location>
        <begin position="100"/>
        <end position="141"/>
    </location>
</feature>
<accession>A0A1I7XES6</accession>
<evidence type="ECO:0000313" key="5">
    <source>
        <dbReference type="Proteomes" id="UP000095283"/>
    </source>
</evidence>
<evidence type="ECO:0000256" key="3">
    <source>
        <dbReference type="ARBA" id="ARBA00023306"/>
    </source>
</evidence>
<dbReference type="InterPro" id="IPR036322">
    <property type="entry name" value="WD40_repeat_dom_sf"/>
</dbReference>
<evidence type="ECO:0000256" key="2">
    <source>
        <dbReference type="ARBA" id="ARBA00022737"/>
    </source>
</evidence>
<sequence>MNVDTILLGLSVVIIYGKNGMIPVIDCDHFLFLGMLPNMEYERKLLGQHNPGTSPVKKFITPSCSPHVTPTKNYGDRFIPLRQPNEEWVTRYSSIVNADQERPIPSRAAGGGSVPGSTPTNSGSPSNQYNSNQSSGGEDTRQDQMVVRALLRNELLQDRIDDIRIWDVHTQKMTMELAGHTSRVGCLAWNGDLICSGSRDRHIIQRDLRQANVTEKKMSAHRQEVVCGLKWSPDKQYLVCWYFFMVFVDLNRQNRK</sequence>
<dbReference type="SMART" id="SM00320">
    <property type="entry name" value="WD40"/>
    <property type="match status" value="1"/>
</dbReference>
<protein>
    <submittedName>
        <fullName evidence="6">WD_REPEATS_REGION domain-containing protein</fullName>
    </submittedName>
</protein>
<keyword evidence="3" id="KW-0131">Cell cycle</keyword>